<dbReference type="AlphaFoldDB" id="A0AAV7IYL0"/>
<sequence>MTGKATKGNDSEKAIALPVGIRRNRVMEPTDCTPEGTDPADHREWYYVIQYALLMDMNNLPSVSPAYEAYCVGSP</sequence>
<dbReference type="Proteomes" id="UP000826195">
    <property type="component" value="Unassembled WGS sequence"/>
</dbReference>
<organism evidence="1 2">
    <name type="scientific">Cotesia glomerata</name>
    <name type="common">Lepidopteran parasitic wasp</name>
    <name type="synonym">Apanteles glomeratus</name>
    <dbReference type="NCBI Taxonomy" id="32391"/>
    <lineage>
        <taxon>Eukaryota</taxon>
        <taxon>Metazoa</taxon>
        <taxon>Ecdysozoa</taxon>
        <taxon>Arthropoda</taxon>
        <taxon>Hexapoda</taxon>
        <taxon>Insecta</taxon>
        <taxon>Pterygota</taxon>
        <taxon>Neoptera</taxon>
        <taxon>Endopterygota</taxon>
        <taxon>Hymenoptera</taxon>
        <taxon>Apocrita</taxon>
        <taxon>Ichneumonoidea</taxon>
        <taxon>Braconidae</taxon>
        <taxon>Microgastrinae</taxon>
        <taxon>Cotesia</taxon>
    </lineage>
</organism>
<name>A0AAV7IYL0_COTGL</name>
<protein>
    <submittedName>
        <fullName evidence="1">Uncharacterized protein</fullName>
    </submittedName>
</protein>
<dbReference type="EMBL" id="JAHXZJ010000747">
    <property type="protein sequence ID" value="KAH0558259.1"/>
    <property type="molecule type" value="Genomic_DNA"/>
</dbReference>
<proteinExistence type="predicted"/>
<gene>
    <name evidence="1" type="ORF">KQX54_015292</name>
</gene>
<evidence type="ECO:0000313" key="2">
    <source>
        <dbReference type="Proteomes" id="UP000826195"/>
    </source>
</evidence>
<keyword evidence="2" id="KW-1185">Reference proteome</keyword>
<reference evidence="1 2" key="1">
    <citation type="journal article" date="2021" name="J. Hered.">
        <title>A chromosome-level genome assembly of the parasitoid wasp, Cotesia glomerata (Hymenoptera: Braconidae).</title>
        <authorList>
            <person name="Pinto B.J."/>
            <person name="Weis J.J."/>
            <person name="Gamble T."/>
            <person name="Ode P.J."/>
            <person name="Paul R."/>
            <person name="Zaspel J.M."/>
        </authorList>
    </citation>
    <scope>NUCLEOTIDE SEQUENCE [LARGE SCALE GENOMIC DNA]</scope>
    <source>
        <strain evidence="1">CgM1</strain>
    </source>
</reference>
<evidence type="ECO:0000313" key="1">
    <source>
        <dbReference type="EMBL" id="KAH0558259.1"/>
    </source>
</evidence>
<accession>A0AAV7IYL0</accession>
<comment type="caution">
    <text evidence="1">The sequence shown here is derived from an EMBL/GenBank/DDBJ whole genome shotgun (WGS) entry which is preliminary data.</text>
</comment>